<comment type="similarity">
    <text evidence="2 14">Belongs to the Fur family.</text>
</comment>
<dbReference type="CDD" id="cd07153">
    <property type="entry name" value="Fur_like"/>
    <property type="match status" value="1"/>
</dbReference>
<dbReference type="PANTHER" id="PTHR33202">
    <property type="entry name" value="ZINC UPTAKE REGULATION PROTEIN"/>
    <property type="match status" value="1"/>
</dbReference>
<accession>A0A084IHT0</accession>
<evidence type="ECO:0000256" key="2">
    <source>
        <dbReference type="ARBA" id="ARBA00007957"/>
    </source>
</evidence>
<evidence type="ECO:0000256" key="11">
    <source>
        <dbReference type="ARBA" id="ARBA00023163"/>
    </source>
</evidence>
<keyword evidence="16" id="KW-1185">Reference proteome</keyword>
<organism evidence="15 16">
    <name type="scientific">Salinisphaera hydrothermalis (strain C41B8)</name>
    <dbReference type="NCBI Taxonomy" id="1304275"/>
    <lineage>
        <taxon>Bacteria</taxon>
        <taxon>Pseudomonadati</taxon>
        <taxon>Pseudomonadota</taxon>
        <taxon>Gammaproteobacteria</taxon>
        <taxon>Salinisphaerales</taxon>
        <taxon>Salinisphaeraceae</taxon>
        <taxon>Salinisphaera</taxon>
    </lineage>
</organism>
<dbReference type="GO" id="GO:0005829">
    <property type="term" value="C:cytosol"/>
    <property type="evidence" value="ECO:0007669"/>
    <property type="project" value="TreeGrafter"/>
</dbReference>
<evidence type="ECO:0000256" key="10">
    <source>
        <dbReference type="ARBA" id="ARBA00023125"/>
    </source>
</evidence>
<dbReference type="InterPro" id="IPR043135">
    <property type="entry name" value="Fur_C"/>
</dbReference>
<comment type="caution">
    <text evidence="15">The sequence shown here is derived from an EMBL/GenBank/DDBJ whole genome shotgun (WGS) entry which is preliminary data.</text>
</comment>
<feature type="binding site" evidence="12">
    <location>
        <position position="90"/>
    </location>
    <ligand>
        <name>Zn(2+)</name>
        <dbReference type="ChEBI" id="CHEBI:29105"/>
    </ligand>
</feature>
<dbReference type="GO" id="GO:0000976">
    <property type="term" value="F:transcription cis-regulatory region binding"/>
    <property type="evidence" value="ECO:0007669"/>
    <property type="project" value="TreeGrafter"/>
</dbReference>
<dbReference type="OrthoDB" id="8659436at2"/>
<dbReference type="RefSeq" id="WP_037340379.1">
    <property type="nucleotide sequence ID" value="NZ_APNK01000034.1"/>
</dbReference>
<dbReference type="AlphaFoldDB" id="A0A084IHT0"/>
<dbReference type="InterPro" id="IPR036388">
    <property type="entry name" value="WH-like_DNA-bd_sf"/>
</dbReference>
<dbReference type="Gene3D" id="3.30.1490.190">
    <property type="match status" value="1"/>
</dbReference>
<evidence type="ECO:0000256" key="14">
    <source>
        <dbReference type="RuleBase" id="RU364037"/>
    </source>
</evidence>
<dbReference type="GO" id="GO:0003700">
    <property type="term" value="F:DNA-binding transcription factor activity"/>
    <property type="evidence" value="ECO:0007669"/>
    <property type="project" value="UniProtKB-UniRule"/>
</dbReference>
<feature type="binding site" evidence="13">
    <location>
        <position position="86"/>
    </location>
    <ligand>
        <name>Fe cation</name>
        <dbReference type="ChEBI" id="CHEBI:24875"/>
    </ligand>
</feature>
<dbReference type="InterPro" id="IPR002481">
    <property type="entry name" value="FUR"/>
</dbReference>
<proteinExistence type="inferred from homology"/>
<dbReference type="SUPFAM" id="SSF46785">
    <property type="entry name" value="Winged helix' DNA-binding domain"/>
    <property type="match status" value="1"/>
</dbReference>
<evidence type="ECO:0000256" key="12">
    <source>
        <dbReference type="PIRSR" id="PIRSR602481-1"/>
    </source>
</evidence>
<evidence type="ECO:0000313" key="16">
    <source>
        <dbReference type="Proteomes" id="UP000028302"/>
    </source>
</evidence>
<evidence type="ECO:0000256" key="5">
    <source>
        <dbReference type="ARBA" id="ARBA00022490"/>
    </source>
</evidence>
<evidence type="ECO:0000256" key="7">
    <source>
        <dbReference type="ARBA" id="ARBA00022723"/>
    </source>
</evidence>
<comment type="cofactor">
    <cofactor evidence="12">
        <name>Zn(2+)</name>
        <dbReference type="ChEBI" id="CHEBI:29105"/>
    </cofactor>
    <text evidence="12">Binds 1 zinc ion per subunit.</text>
</comment>
<dbReference type="Pfam" id="PF01475">
    <property type="entry name" value="FUR"/>
    <property type="match status" value="1"/>
</dbReference>
<keyword evidence="6 14" id="KW-0678">Repressor</keyword>
<feature type="binding site" evidence="12">
    <location>
        <position position="130"/>
    </location>
    <ligand>
        <name>Zn(2+)</name>
        <dbReference type="ChEBI" id="CHEBI:29105"/>
    </ligand>
</feature>
<comment type="subcellular location">
    <subcellularLocation>
        <location evidence="1 14">Cytoplasm</location>
    </subcellularLocation>
</comment>
<dbReference type="PATRIC" id="fig|1304275.5.peg.3210"/>
<keyword evidence="10 14" id="KW-0238">DNA-binding</keyword>
<dbReference type="STRING" id="1304275.C41B8_15692"/>
<dbReference type="GO" id="GO:1900705">
    <property type="term" value="P:negative regulation of siderophore biosynthetic process"/>
    <property type="evidence" value="ECO:0007669"/>
    <property type="project" value="TreeGrafter"/>
</dbReference>
<evidence type="ECO:0000256" key="1">
    <source>
        <dbReference type="ARBA" id="ARBA00004496"/>
    </source>
</evidence>
<dbReference type="NCBIfam" id="NF006999">
    <property type="entry name" value="PRK09462.1"/>
    <property type="match status" value="1"/>
</dbReference>
<comment type="cofactor">
    <cofactor evidence="13">
        <name>Mn(2+)</name>
        <dbReference type="ChEBI" id="CHEBI:29035"/>
    </cofactor>
    <cofactor evidence="13">
        <name>Fe(2+)</name>
        <dbReference type="ChEBI" id="CHEBI:29033"/>
    </cofactor>
    <text evidence="13">Binds 1 Mn(2+) or Fe(2+) ion per subunit.</text>
</comment>
<keyword evidence="5 14" id="KW-0963">Cytoplasm</keyword>
<evidence type="ECO:0000256" key="8">
    <source>
        <dbReference type="ARBA" id="ARBA00022833"/>
    </source>
</evidence>
<keyword evidence="13 14" id="KW-0408">Iron</keyword>
<keyword evidence="8 12" id="KW-0862">Zinc</keyword>
<feature type="binding site" evidence="12">
    <location>
        <position position="93"/>
    </location>
    <ligand>
        <name>Zn(2+)</name>
        <dbReference type="ChEBI" id="CHEBI:29105"/>
    </ligand>
</feature>
<dbReference type="Gene3D" id="1.10.10.10">
    <property type="entry name" value="Winged helix-like DNA-binding domain superfamily/Winged helix DNA-binding domain"/>
    <property type="match status" value="1"/>
</dbReference>
<dbReference type="GO" id="GO:0008270">
    <property type="term" value="F:zinc ion binding"/>
    <property type="evidence" value="ECO:0007669"/>
    <property type="project" value="TreeGrafter"/>
</dbReference>
<feature type="binding site" evidence="12">
    <location>
        <position position="135"/>
    </location>
    <ligand>
        <name>Zn(2+)</name>
        <dbReference type="ChEBI" id="CHEBI:29105"/>
    </ligand>
</feature>
<keyword evidence="7 12" id="KW-0479">Metal-binding</keyword>
<comment type="subunit">
    <text evidence="3 14">Homodimer.</text>
</comment>
<dbReference type="FunFam" id="1.10.10.10:FF:000007">
    <property type="entry name" value="Ferric uptake regulation protein"/>
    <property type="match status" value="1"/>
</dbReference>
<feature type="binding site" evidence="13">
    <location>
        <position position="122"/>
    </location>
    <ligand>
        <name>Fe cation</name>
        <dbReference type="ChEBI" id="CHEBI:24875"/>
    </ligand>
</feature>
<sequence length="146" mass="16813">METSDLRKAGLKATLPRLKILEVLQQNRQDHLSAEDVYRKLLDNEEDIGLATIYRVLSQFEDAGLVIRHHFEDGHALFELEQGPHDHLICVKCGKIEEFFDDEMQQRQRDLAQKSGFDLSKHTLVLYGECQAANCENDTSNRKKDS</sequence>
<reference evidence="15 16" key="1">
    <citation type="submission" date="2013-03" db="EMBL/GenBank/DDBJ databases">
        <title>Salinisphaera hydrothermalis C41B8 Genome Sequencing.</title>
        <authorList>
            <person name="Li C."/>
            <person name="Lai Q."/>
            <person name="Shao Z."/>
        </authorList>
    </citation>
    <scope>NUCLEOTIDE SEQUENCE [LARGE SCALE GENOMIC DNA]</scope>
    <source>
        <strain evidence="15 16">C41B8</strain>
    </source>
</reference>
<dbReference type="Proteomes" id="UP000028302">
    <property type="component" value="Unassembled WGS sequence"/>
</dbReference>
<dbReference type="PANTHER" id="PTHR33202:SF2">
    <property type="entry name" value="FERRIC UPTAKE REGULATION PROTEIN"/>
    <property type="match status" value="1"/>
</dbReference>
<name>A0A084IHT0_SALHC</name>
<dbReference type="GO" id="GO:0045892">
    <property type="term" value="P:negative regulation of DNA-templated transcription"/>
    <property type="evidence" value="ECO:0007669"/>
    <property type="project" value="TreeGrafter"/>
</dbReference>
<evidence type="ECO:0000256" key="3">
    <source>
        <dbReference type="ARBA" id="ARBA00011738"/>
    </source>
</evidence>
<protein>
    <recommendedName>
        <fullName evidence="4 14">Ferric uptake regulation protein</fullName>
    </recommendedName>
</protein>
<evidence type="ECO:0000256" key="6">
    <source>
        <dbReference type="ARBA" id="ARBA00022491"/>
    </source>
</evidence>
<dbReference type="InterPro" id="IPR036390">
    <property type="entry name" value="WH_DNA-bd_sf"/>
</dbReference>
<evidence type="ECO:0000256" key="13">
    <source>
        <dbReference type="PIRSR" id="PIRSR602481-2"/>
    </source>
</evidence>
<dbReference type="eggNOG" id="COG0735">
    <property type="taxonomic scope" value="Bacteria"/>
</dbReference>
<keyword evidence="9 14" id="KW-0805">Transcription regulation</keyword>
<gene>
    <name evidence="14" type="primary">fur</name>
    <name evidence="15" type="ORF">C41B8_15692</name>
</gene>
<keyword evidence="11 14" id="KW-0804">Transcription</keyword>
<evidence type="ECO:0000256" key="9">
    <source>
        <dbReference type="ARBA" id="ARBA00023015"/>
    </source>
</evidence>
<dbReference type="EMBL" id="APNK01000034">
    <property type="protein sequence ID" value="KEZ76264.1"/>
    <property type="molecule type" value="Genomic_DNA"/>
</dbReference>
<evidence type="ECO:0000313" key="15">
    <source>
        <dbReference type="EMBL" id="KEZ76264.1"/>
    </source>
</evidence>
<evidence type="ECO:0000256" key="4">
    <source>
        <dbReference type="ARBA" id="ARBA00020910"/>
    </source>
</evidence>